<dbReference type="EMBL" id="JAAXLS010000001">
    <property type="protein sequence ID" value="NKQ51574.1"/>
    <property type="molecule type" value="Genomic_DNA"/>
</dbReference>
<protein>
    <recommendedName>
        <fullName evidence="3">EthD family reductase</fullName>
    </recommendedName>
</protein>
<dbReference type="SUPFAM" id="SSF54909">
    <property type="entry name" value="Dimeric alpha+beta barrel"/>
    <property type="match status" value="1"/>
</dbReference>
<dbReference type="Proteomes" id="UP000715441">
    <property type="component" value="Unassembled WGS sequence"/>
</dbReference>
<evidence type="ECO:0008006" key="3">
    <source>
        <dbReference type="Google" id="ProtNLM"/>
    </source>
</evidence>
<dbReference type="InterPro" id="IPR011008">
    <property type="entry name" value="Dimeric_a/b-barrel"/>
</dbReference>
<proteinExistence type="predicted"/>
<reference evidence="1 2" key="1">
    <citation type="submission" date="2020-04" db="EMBL/GenBank/DDBJ databases">
        <title>Novel species.</title>
        <authorList>
            <person name="Teo W.F.A."/>
            <person name="Lipun K."/>
            <person name="Srisuk N."/>
            <person name="Duangmal K."/>
        </authorList>
    </citation>
    <scope>NUCLEOTIDE SEQUENCE [LARGE SCALE GENOMIC DNA]</scope>
    <source>
        <strain evidence="1 2">K13G38</strain>
    </source>
</reference>
<gene>
    <name evidence="1" type="ORF">HFP15_01620</name>
</gene>
<comment type="caution">
    <text evidence="1">The sequence shown here is derived from an EMBL/GenBank/DDBJ whole genome shotgun (WGS) entry which is preliminary data.</text>
</comment>
<evidence type="ECO:0000313" key="2">
    <source>
        <dbReference type="Proteomes" id="UP000715441"/>
    </source>
</evidence>
<sequence length="105" mass="11411">MPKAVMAVYSNPATPEQDEEYNTWYNEVHLKELLSLPGVSSGTRYRVTEAVHGAASEHRYVAVYDVDGTPEEILAQMGTLPAPSPAIDAAGARIYFWEPIEGGSA</sequence>
<dbReference type="RefSeq" id="WP_168510587.1">
    <property type="nucleotide sequence ID" value="NZ_JAAXLS010000001.1"/>
</dbReference>
<organism evidence="1 2">
    <name type="scientific">Amycolatopsis acididurans</name>
    <dbReference type="NCBI Taxonomy" id="2724524"/>
    <lineage>
        <taxon>Bacteria</taxon>
        <taxon>Bacillati</taxon>
        <taxon>Actinomycetota</taxon>
        <taxon>Actinomycetes</taxon>
        <taxon>Pseudonocardiales</taxon>
        <taxon>Pseudonocardiaceae</taxon>
        <taxon>Amycolatopsis</taxon>
    </lineage>
</organism>
<accession>A0ABX1IVR8</accession>
<keyword evidence="2" id="KW-1185">Reference proteome</keyword>
<evidence type="ECO:0000313" key="1">
    <source>
        <dbReference type="EMBL" id="NKQ51574.1"/>
    </source>
</evidence>
<name>A0ABX1IVR8_9PSEU</name>